<comment type="subcellular location">
    <subcellularLocation>
        <location evidence="1 7">Mitochondrion</location>
    </subcellularLocation>
</comment>
<dbReference type="EMBL" id="CP092879">
    <property type="protein sequence ID" value="UYV79578.1"/>
    <property type="molecule type" value="Genomic_DNA"/>
</dbReference>
<dbReference type="EC" id="2.1.1.320" evidence="7"/>
<evidence type="ECO:0000313" key="8">
    <source>
        <dbReference type="EMBL" id="UYV79578.1"/>
    </source>
</evidence>
<protein>
    <recommendedName>
        <fullName evidence="7">Protein arginine methyltransferase NDUFAF7</fullName>
        <ecNumber evidence="7">2.1.1.320</ecNumber>
    </recommendedName>
</protein>
<dbReference type="InterPro" id="IPR038375">
    <property type="entry name" value="NDUFAF7_sf"/>
</dbReference>
<evidence type="ECO:0000256" key="6">
    <source>
        <dbReference type="ARBA" id="ARBA00048612"/>
    </source>
</evidence>
<proteinExistence type="inferred from homology"/>
<dbReference type="InterPro" id="IPR029063">
    <property type="entry name" value="SAM-dependent_MTases_sf"/>
</dbReference>
<evidence type="ECO:0000313" key="9">
    <source>
        <dbReference type="Proteomes" id="UP001235939"/>
    </source>
</evidence>
<name>A0ABY6LEG9_9ARAC</name>
<evidence type="ECO:0000256" key="3">
    <source>
        <dbReference type="ARBA" id="ARBA00022603"/>
    </source>
</evidence>
<keyword evidence="9" id="KW-1185">Reference proteome</keyword>
<comment type="catalytic activity">
    <reaction evidence="6 7">
        <text>L-arginyl-[protein] + 2 S-adenosyl-L-methionine = N(omega),N(omega)'-dimethyl-L-arginyl-[protein] + 2 S-adenosyl-L-homocysteine + 2 H(+)</text>
        <dbReference type="Rhea" id="RHEA:48108"/>
        <dbReference type="Rhea" id="RHEA-COMP:10532"/>
        <dbReference type="Rhea" id="RHEA-COMP:11992"/>
        <dbReference type="ChEBI" id="CHEBI:15378"/>
        <dbReference type="ChEBI" id="CHEBI:29965"/>
        <dbReference type="ChEBI" id="CHEBI:57856"/>
        <dbReference type="ChEBI" id="CHEBI:59789"/>
        <dbReference type="ChEBI" id="CHEBI:88221"/>
        <dbReference type="EC" id="2.1.1.320"/>
    </reaction>
</comment>
<dbReference type="PANTHER" id="PTHR12049:SF7">
    <property type="entry name" value="PROTEIN ARGININE METHYLTRANSFERASE NDUFAF7, MITOCHONDRIAL"/>
    <property type="match status" value="1"/>
</dbReference>
<evidence type="ECO:0000256" key="2">
    <source>
        <dbReference type="ARBA" id="ARBA00005891"/>
    </source>
</evidence>
<sequence length="423" mass="48369">MANGSSINFIDAPGLIKIERTSESAFGMEVWCHQVSKFLGKKNGLRTFHAANRDESMWLNKYIISKIKTTGPISVDEYTKEALTNPRGGYYITQDSIGEKGDFTTSPEVSQMFGELVGVWFLNEWNKIGQPKPLQVIELGAGRGTLMDDMLRVFKKVPDYENNISVHIVEVSEKLRKEQKRKLGYNRRLELSKYKVPIKWYSSLDEVPKAFSFIVANEFFDALPINKFHKQDGEWYEMLVDVDNLDRFRYVLFKTLKRRLIDKDESRNHVEICTEGGVMVQKMAARIKEKGGLALIIDYGHQGTKEDTFRAFRRHKLADPLVNPGTCDLTADVDFKYLTKCVADHALVYGPVTQSSFLKNMGIQLRLERLLRNAPQDSREQLISGYHQLVDEDKMGSRFKVMALYPPVLTDLLKTCPPAGFSK</sequence>
<comment type="similarity">
    <text evidence="2 7">Belongs to the NDUFAF7 family.</text>
</comment>
<gene>
    <name evidence="8" type="ORF">LAZ67_17003160</name>
</gene>
<comment type="function">
    <text evidence="7">Arginine methyltransferase involved in the assembly or stability of mitochondrial NADH:ubiquinone oxidoreductase complex (complex I).</text>
</comment>
<organism evidence="8 9">
    <name type="scientific">Cordylochernes scorpioides</name>
    <dbReference type="NCBI Taxonomy" id="51811"/>
    <lineage>
        <taxon>Eukaryota</taxon>
        <taxon>Metazoa</taxon>
        <taxon>Ecdysozoa</taxon>
        <taxon>Arthropoda</taxon>
        <taxon>Chelicerata</taxon>
        <taxon>Arachnida</taxon>
        <taxon>Pseudoscorpiones</taxon>
        <taxon>Cheliferoidea</taxon>
        <taxon>Chernetidae</taxon>
        <taxon>Cordylochernes</taxon>
    </lineage>
</organism>
<evidence type="ECO:0000256" key="4">
    <source>
        <dbReference type="ARBA" id="ARBA00022679"/>
    </source>
</evidence>
<evidence type="ECO:0000256" key="1">
    <source>
        <dbReference type="ARBA" id="ARBA00004173"/>
    </source>
</evidence>
<dbReference type="Proteomes" id="UP001235939">
    <property type="component" value="Chromosome 17"/>
</dbReference>
<dbReference type="SUPFAM" id="SSF53335">
    <property type="entry name" value="S-adenosyl-L-methionine-dependent methyltransferases"/>
    <property type="match status" value="1"/>
</dbReference>
<dbReference type="InterPro" id="IPR003788">
    <property type="entry name" value="NDUFAF7"/>
</dbReference>
<dbReference type="Pfam" id="PF02636">
    <property type="entry name" value="Methyltransf_28"/>
    <property type="match status" value="1"/>
</dbReference>
<dbReference type="Gene3D" id="3.40.50.12710">
    <property type="match status" value="1"/>
</dbReference>
<keyword evidence="4 7" id="KW-0808">Transferase</keyword>
<evidence type="ECO:0000256" key="7">
    <source>
        <dbReference type="RuleBase" id="RU364114"/>
    </source>
</evidence>
<keyword evidence="5 7" id="KW-0496">Mitochondrion</keyword>
<keyword evidence="3 7" id="KW-0489">Methyltransferase</keyword>
<dbReference type="PANTHER" id="PTHR12049">
    <property type="entry name" value="PROTEIN ARGININE METHYLTRANSFERASE NDUFAF7, MITOCHONDRIAL"/>
    <property type="match status" value="1"/>
</dbReference>
<reference evidence="8 9" key="1">
    <citation type="submission" date="2022-01" db="EMBL/GenBank/DDBJ databases">
        <title>A chromosomal length assembly of Cordylochernes scorpioides.</title>
        <authorList>
            <person name="Zeh D."/>
            <person name="Zeh J."/>
        </authorList>
    </citation>
    <scope>NUCLEOTIDE SEQUENCE [LARGE SCALE GENOMIC DNA]</scope>
    <source>
        <strain evidence="8">IN4F17</strain>
        <tissue evidence="8">Whole Body</tissue>
    </source>
</reference>
<evidence type="ECO:0000256" key="5">
    <source>
        <dbReference type="ARBA" id="ARBA00023128"/>
    </source>
</evidence>
<accession>A0ABY6LEG9</accession>